<reference evidence="2" key="2">
    <citation type="submission" date="2023-01" db="EMBL/GenBank/DDBJ databases">
        <authorList>
            <person name="Sun Q."/>
            <person name="Evtushenko L."/>
        </authorList>
    </citation>
    <scope>NUCLEOTIDE SEQUENCE</scope>
    <source>
        <strain evidence="2">VKM Ac-1321</strain>
    </source>
</reference>
<dbReference type="RefSeq" id="WP_261958677.1">
    <property type="nucleotide sequence ID" value="NZ_BAAAXA010000001.1"/>
</dbReference>
<keyword evidence="1" id="KW-1133">Transmembrane helix</keyword>
<comment type="caution">
    <text evidence="2">The sequence shown here is derived from an EMBL/GenBank/DDBJ whole genome shotgun (WGS) entry which is preliminary data.</text>
</comment>
<accession>A0A9W6KK70</accession>
<gene>
    <name evidence="2" type="ORF">GCM10017581_027550</name>
</gene>
<evidence type="ECO:0000313" key="3">
    <source>
        <dbReference type="Proteomes" id="UP001143480"/>
    </source>
</evidence>
<dbReference type="InterPro" id="IPR011042">
    <property type="entry name" value="6-blade_b-propeller_TolB-like"/>
</dbReference>
<dbReference type="Pfam" id="PF07676">
    <property type="entry name" value="PD40"/>
    <property type="match status" value="1"/>
</dbReference>
<sequence length="406" mass="42702">MTARLREAMREQARRAETYELYRGSLARARRARRHRRTAAALAIALVAAAGLALPLWLHRTTAPVPAVPPPAGPSLPARIGAPPPGTGPLAGPASVAFGAGTWWQGTSANVTAVVGAGRSDYGVVDNRAPLYAGEQAVLSPDGTRLAGEGRVSDLRTGAATDLPDLGPGTRTPQAWSPDGRWLAVIAYRTHPSGNEFTGATLHLVDPATGEHRPVADLNPHGAADGWNVAFAHHNSRWAYQSGNEIIVADITGDRLARFTVPPGTHLAGKGAWTPDDTALTLLGRHDSRWRLSYARWPDGAAAAGPALPELDGLAAVRLLGWSPTGAAVVAALYPKPGTPPHDFTLDQDTLPAAHTRLTAYRYVDAARILAVRPAPDNTLRVLVQGAEVYSIDAADDAVASGLERP</sequence>
<protein>
    <recommendedName>
        <fullName evidence="4">WD40 repeat protein</fullName>
    </recommendedName>
</protein>
<dbReference type="Gene3D" id="2.120.10.30">
    <property type="entry name" value="TolB, C-terminal domain"/>
    <property type="match status" value="1"/>
</dbReference>
<dbReference type="AlphaFoldDB" id="A0A9W6KK70"/>
<dbReference type="Proteomes" id="UP001143480">
    <property type="component" value="Unassembled WGS sequence"/>
</dbReference>
<dbReference type="EMBL" id="BSFP01000012">
    <property type="protein sequence ID" value="GLL01014.1"/>
    <property type="molecule type" value="Genomic_DNA"/>
</dbReference>
<keyword evidence="1" id="KW-0472">Membrane</keyword>
<evidence type="ECO:0000256" key="1">
    <source>
        <dbReference type="SAM" id="Phobius"/>
    </source>
</evidence>
<keyword evidence="3" id="KW-1185">Reference proteome</keyword>
<feature type="transmembrane region" description="Helical" evidence="1">
    <location>
        <begin position="38"/>
        <end position="58"/>
    </location>
</feature>
<dbReference type="SUPFAM" id="SSF82171">
    <property type="entry name" value="DPP6 N-terminal domain-like"/>
    <property type="match status" value="1"/>
</dbReference>
<name>A0A9W6KK70_9ACTN</name>
<keyword evidence="1" id="KW-0812">Transmembrane</keyword>
<dbReference type="InterPro" id="IPR011659">
    <property type="entry name" value="WD40"/>
</dbReference>
<organism evidence="2 3">
    <name type="scientific">Dactylosporangium matsuzakiense</name>
    <dbReference type="NCBI Taxonomy" id="53360"/>
    <lineage>
        <taxon>Bacteria</taxon>
        <taxon>Bacillati</taxon>
        <taxon>Actinomycetota</taxon>
        <taxon>Actinomycetes</taxon>
        <taxon>Micromonosporales</taxon>
        <taxon>Micromonosporaceae</taxon>
        <taxon>Dactylosporangium</taxon>
    </lineage>
</organism>
<evidence type="ECO:0008006" key="4">
    <source>
        <dbReference type="Google" id="ProtNLM"/>
    </source>
</evidence>
<proteinExistence type="predicted"/>
<evidence type="ECO:0000313" key="2">
    <source>
        <dbReference type="EMBL" id="GLL01014.1"/>
    </source>
</evidence>
<reference evidence="2" key="1">
    <citation type="journal article" date="2014" name="Int. J. Syst. Evol. Microbiol.">
        <title>Complete genome sequence of Corynebacterium casei LMG S-19264T (=DSM 44701T), isolated from a smear-ripened cheese.</title>
        <authorList>
            <consortium name="US DOE Joint Genome Institute (JGI-PGF)"/>
            <person name="Walter F."/>
            <person name="Albersmeier A."/>
            <person name="Kalinowski J."/>
            <person name="Ruckert C."/>
        </authorList>
    </citation>
    <scope>NUCLEOTIDE SEQUENCE</scope>
    <source>
        <strain evidence="2">VKM Ac-1321</strain>
    </source>
</reference>